<evidence type="ECO:0000256" key="2">
    <source>
        <dbReference type="SAM" id="Phobius"/>
    </source>
</evidence>
<gene>
    <name evidence="3" type="ORF">B0H17DRAFT_1096088</name>
</gene>
<organism evidence="3 4">
    <name type="scientific">Mycena rosella</name>
    <name type="common">Pink bonnet</name>
    <name type="synonym">Agaricus rosellus</name>
    <dbReference type="NCBI Taxonomy" id="1033263"/>
    <lineage>
        <taxon>Eukaryota</taxon>
        <taxon>Fungi</taxon>
        <taxon>Dikarya</taxon>
        <taxon>Basidiomycota</taxon>
        <taxon>Agaricomycotina</taxon>
        <taxon>Agaricomycetes</taxon>
        <taxon>Agaricomycetidae</taxon>
        <taxon>Agaricales</taxon>
        <taxon>Marasmiineae</taxon>
        <taxon>Mycenaceae</taxon>
        <taxon>Mycena</taxon>
    </lineage>
</organism>
<feature type="compositionally biased region" description="Pro residues" evidence="1">
    <location>
        <begin position="241"/>
        <end position="266"/>
    </location>
</feature>
<feature type="compositionally biased region" description="Pro residues" evidence="1">
    <location>
        <begin position="80"/>
        <end position="99"/>
    </location>
</feature>
<reference evidence="3" key="1">
    <citation type="submission" date="2023-03" db="EMBL/GenBank/DDBJ databases">
        <title>Massive genome expansion in bonnet fungi (Mycena s.s.) driven by repeated elements and novel gene families across ecological guilds.</title>
        <authorList>
            <consortium name="Lawrence Berkeley National Laboratory"/>
            <person name="Harder C.B."/>
            <person name="Miyauchi S."/>
            <person name="Viragh M."/>
            <person name="Kuo A."/>
            <person name="Thoen E."/>
            <person name="Andreopoulos B."/>
            <person name="Lu D."/>
            <person name="Skrede I."/>
            <person name="Drula E."/>
            <person name="Henrissat B."/>
            <person name="Morin E."/>
            <person name="Kohler A."/>
            <person name="Barry K."/>
            <person name="LaButti K."/>
            <person name="Morin E."/>
            <person name="Salamov A."/>
            <person name="Lipzen A."/>
            <person name="Mereny Z."/>
            <person name="Hegedus B."/>
            <person name="Baldrian P."/>
            <person name="Stursova M."/>
            <person name="Weitz H."/>
            <person name="Taylor A."/>
            <person name="Grigoriev I.V."/>
            <person name="Nagy L.G."/>
            <person name="Martin F."/>
            <person name="Kauserud H."/>
        </authorList>
    </citation>
    <scope>NUCLEOTIDE SEQUENCE</scope>
    <source>
        <strain evidence="3">CBHHK067</strain>
    </source>
</reference>
<dbReference type="InterPro" id="IPR028018">
    <property type="entry name" value="DUF4646"/>
</dbReference>
<dbReference type="EMBL" id="JARKIE010000269">
    <property type="protein sequence ID" value="KAJ7659474.1"/>
    <property type="molecule type" value="Genomic_DNA"/>
</dbReference>
<feature type="compositionally biased region" description="Basic and acidic residues" evidence="1">
    <location>
        <begin position="539"/>
        <end position="557"/>
    </location>
</feature>
<feature type="region of interest" description="Disordered" evidence="1">
    <location>
        <begin position="58"/>
        <end position="327"/>
    </location>
</feature>
<keyword evidence="2" id="KW-1133">Transmembrane helix</keyword>
<feature type="compositionally biased region" description="Low complexity" evidence="1">
    <location>
        <begin position="299"/>
        <end position="314"/>
    </location>
</feature>
<feature type="compositionally biased region" description="Polar residues" evidence="1">
    <location>
        <begin position="185"/>
        <end position="197"/>
    </location>
</feature>
<feature type="region of interest" description="Disordered" evidence="1">
    <location>
        <begin position="490"/>
        <end position="557"/>
    </location>
</feature>
<keyword evidence="4" id="KW-1185">Reference proteome</keyword>
<feature type="compositionally biased region" description="Pro residues" evidence="1">
    <location>
        <begin position="212"/>
        <end position="228"/>
    </location>
</feature>
<proteinExistence type="predicted"/>
<dbReference type="Proteomes" id="UP001221757">
    <property type="component" value="Unassembled WGS sequence"/>
</dbReference>
<keyword evidence="2" id="KW-0812">Transmembrane</keyword>
<comment type="caution">
    <text evidence="3">The sequence shown here is derived from an EMBL/GenBank/DDBJ whole genome shotgun (WGS) entry which is preliminary data.</text>
</comment>
<dbReference type="AlphaFoldDB" id="A0AAD7CRF0"/>
<sequence>MPWAKRADGTWGNIVVEAPVILPASDSEEEEDTQHIKYTGPQSNLVAARAAQFPTAQIQIQKASPARATLLPSISKKKPPPPPAERTTPAPPPYAPVFPPRRTTATLSHDNDDAEPATELDKVARFEPKPIRPRVISNSTLLPALRRRPPAAPVALSTEEPLKEETGDVELTGIGRPPPPIPRITSQPSLVPSQTLPVDSRPRLPSRQPSQSTPPLPSRQPQAAPPLPSRQSSQSTSTSAPPLPSRQPQSTPPLPPRSTPSAPPLPSRSTSSLVDEEEPISRTPSSSTRNPNLRPPPTRTKSSSSSDRATTTPSWSSDKTGFAKGKAVELARNRRNCLNPPPSCFSRAPPAPTGEGEKGIQITYAPLPAPIILRSPNSNDLAKAITTGRAFPSKPPPLLSHDVQREDWNKLWDDIDETARIEMRASAGLSVATLPLMPIFGAGFVVSAVAERKLRAGRVGPTCKLVEAWNVNFFRPRHLDVYIAQNSSRISGPTPTQASRQVRTVCSSTSAHSRSPVSPVSRKALPLINKPSGHRPRLPKMEAGHQRHGEAARDEGV</sequence>
<feature type="compositionally biased region" description="Low complexity" evidence="1">
    <location>
        <begin position="229"/>
        <end position="240"/>
    </location>
</feature>
<evidence type="ECO:0000256" key="1">
    <source>
        <dbReference type="SAM" id="MobiDB-lite"/>
    </source>
</evidence>
<keyword evidence="2" id="KW-0472">Membrane</keyword>
<protein>
    <submittedName>
        <fullName evidence="3">Uncharacterized protein</fullName>
    </submittedName>
</protein>
<feature type="compositionally biased region" description="Basic and acidic residues" evidence="1">
    <location>
        <begin position="119"/>
        <end position="130"/>
    </location>
</feature>
<feature type="compositionally biased region" description="Polar residues" evidence="1">
    <location>
        <begin position="490"/>
        <end position="518"/>
    </location>
</feature>
<evidence type="ECO:0000313" key="4">
    <source>
        <dbReference type="Proteomes" id="UP001221757"/>
    </source>
</evidence>
<name>A0AAD7CRF0_MYCRO</name>
<dbReference type="Pfam" id="PF15496">
    <property type="entry name" value="DUF4646"/>
    <property type="match status" value="1"/>
</dbReference>
<accession>A0AAD7CRF0</accession>
<evidence type="ECO:0000313" key="3">
    <source>
        <dbReference type="EMBL" id="KAJ7659474.1"/>
    </source>
</evidence>
<feature type="transmembrane region" description="Helical" evidence="2">
    <location>
        <begin position="427"/>
        <end position="450"/>
    </location>
</feature>